<dbReference type="AlphaFoldDB" id="K1SPK8"/>
<dbReference type="InterPro" id="IPR011990">
    <property type="entry name" value="TPR-like_helical_dom_sf"/>
</dbReference>
<reference evidence="1" key="1">
    <citation type="journal article" date="2013" name="Environ. Microbiol.">
        <title>Microbiota from the distal guts of lean and obese adolescents exhibit partial functional redundancy besides clear differences in community structure.</title>
        <authorList>
            <person name="Ferrer M."/>
            <person name="Ruiz A."/>
            <person name="Lanza F."/>
            <person name="Haange S.B."/>
            <person name="Oberbach A."/>
            <person name="Till H."/>
            <person name="Bargiela R."/>
            <person name="Campoy C."/>
            <person name="Segura M.T."/>
            <person name="Richter M."/>
            <person name="von Bergen M."/>
            <person name="Seifert J."/>
            <person name="Suarez A."/>
        </authorList>
    </citation>
    <scope>NUCLEOTIDE SEQUENCE</scope>
</reference>
<protein>
    <submittedName>
        <fullName evidence="1">Tetratricopeptide repeat (TPR) family protein</fullName>
    </submittedName>
</protein>
<gene>
    <name evidence="1" type="ORF">OBE_07906</name>
</gene>
<evidence type="ECO:0000313" key="1">
    <source>
        <dbReference type="EMBL" id="EKC62577.1"/>
    </source>
</evidence>
<dbReference type="SUPFAM" id="SSF48452">
    <property type="entry name" value="TPR-like"/>
    <property type="match status" value="1"/>
</dbReference>
<dbReference type="EMBL" id="AJWZ01005437">
    <property type="protein sequence ID" value="EKC62577.1"/>
    <property type="molecule type" value="Genomic_DNA"/>
</dbReference>
<dbReference type="Gene3D" id="1.25.40.10">
    <property type="entry name" value="Tetratricopeptide repeat domain"/>
    <property type="match status" value="1"/>
</dbReference>
<comment type="caution">
    <text evidence="1">The sequence shown here is derived from an EMBL/GenBank/DDBJ whole genome shotgun (WGS) entry which is preliminary data.</text>
</comment>
<name>K1SPK8_9ZZZZ</name>
<proteinExistence type="predicted"/>
<sequence length="101" mass="11599">MVMGAMSTSAQYRVDRLVTAGRSALYYEDFVLSIKYFNLAIGAKPYLYEPWYYRSVAKFNLDDFTGAESDASEALHLNPYINDIYDLRAICRISKTGLMMR</sequence>
<organism evidence="1">
    <name type="scientific">human gut metagenome</name>
    <dbReference type="NCBI Taxonomy" id="408170"/>
    <lineage>
        <taxon>unclassified sequences</taxon>
        <taxon>metagenomes</taxon>
        <taxon>organismal metagenomes</taxon>
    </lineage>
</organism>
<accession>K1SPK8</accession>